<gene>
    <name evidence="2" type="ORF">E4656_03125</name>
</gene>
<dbReference type="Proteomes" id="UP000297475">
    <property type="component" value="Unassembled WGS sequence"/>
</dbReference>
<dbReference type="RefSeq" id="WP_135481095.1">
    <property type="nucleotide sequence ID" value="NZ_SRMF01000001.1"/>
</dbReference>
<feature type="chain" id="PRO_5021254258" description="DUF4410 domain-containing protein" evidence="1">
    <location>
        <begin position="19"/>
        <end position="180"/>
    </location>
</feature>
<name>A0A4Z0WIG5_9GAMM</name>
<feature type="signal peptide" evidence="1">
    <location>
        <begin position="1"/>
        <end position="18"/>
    </location>
</feature>
<accession>A0A4Z0WIG5</accession>
<keyword evidence="1" id="KW-0732">Signal</keyword>
<dbReference type="EMBL" id="SRMF01000001">
    <property type="protein sequence ID" value="TGG95431.1"/>
    <property type="molecule type" value="Genomic_DNA"/>
</dbReference>
<evidence type="ECO:0008006" key="4">
    <source>
        <dbReference type="Google" id="ProtNLM"/>
    </source>
</evidence>
<evidence type="ECO:0000256" key="1">
    <source>
        <dbReference type="SAM" id="SignalP"/>
    </source>
</evidence>
<organism evidence="2 3">
    <name type="scientific">Natronospirillum operosum</name>
    <dbReference type="NCBI Taxonomy" id="2759953"/>
    <lineage>
        <taxon>Bacteria</taxon>
        <taxon>Pseudomonadati</taxon>
        <taxon>Pseudomonadota</taxon>
        <taxon>Gammaproteobacteria</taxon>
        <taxon>Oceanospirillales</taxon>
        <taxon>Natronospirillaceae</taxon>
        <taxon>Natronospirillum</taxon>
    </lineage>
</organism>
<dbReference type="OrthoDB" id="9784736at2"/>
<evidence type="ECO:0000313" key="2">
    <source>
        <dbReference type="EMBL" id="TGG95431.1"/>
    </source>
</evidence>
<comment type="caution">
    <text evidence="2">The sequence shown here is derived from an EMBL/GenBank/DDBJ whole genome shotgun (WGS) entry which is preliminary data.</text>
</comment>
<keyword evidence="3" id="KW-1185">Reference proteome</keyword>
<sequence>MRTIINLLSIVLLLPACAIVDTDRMDGVGHLVTWKKTADIKASTAPADCESQYNEARSEVSGLIATIDTRIGVVQYEHFSKVDMSIEVVSDEATNAVAGFFDCTVVSGFDEEELFPELNGTKEKSASGVLIATVLTDVGKEILEFGREANREARIRGGEVLREAISGALWDAWDELREEE</sequence>
<evidence type="ECO:0000313" key="3">
    <source>
        <dbReference type="Proteomes" id="UP000297475"/>
    </source>
</evidence>
<dbReference type="AlphaFoldDB" id="A0A4Z0WIG5"/>
<protein>
    <recommendedName>
        <fullName evidence="4">DUF4410 domain-containing protein</fullName>
    </recommendedName>
</protein>
<proteinExistence type="predicted"/>
<reference evidence="2 3" key="1">
    <citation type="submission" date="2019-04" db="EMBL/GenBank/DDBJ databases">
        <title>Natronospirillum operosus gen. nov., sp. nov., a haloalkaliphilic satellite isolated from decaying biomass of laboratory culture of cyanobacterium Geitlerinema sp. and proposal of Natronospirillaceae fam. nov. and Saccharospirillaceae fam. nov.</title>
        <authorList>
            <person name="Kevbrin V."/>
            <person name="Boltyanskaya Y."/>
            <person name="Koziaeva V."/>
            <person name="Grouzdev D.S."/>
            <person name="Park M."/>
            <person name="Cho J."/>
        </authorList>
    </citation>
    <scope>NUCLEOTIDE SEQUENCE [LARGE SCALE GENOMIC DNA]</scope>
    <source>
        <strain evidence="2 3">G-116</strain>
    </source>
</reference>